<dbReference type="AlphaFoldDB" id="A0A927MPG4"/>
<comment type="caution">
    <text evidence="4">The sequence shown here is derived from an EMBL/GenBank/DDBJ whole genome shotgun (WGS) entry which is preliminary data.</text>
</comment>
<dbReference type="Pfam" id="PF00296">
    <property type="entry name" value="Bac_luciferase"/>
    <property type="match status" value="1"/>
</dbReference>
<sequence>MRFGLSADFRNPPEQARPSAEVFADIIDHLVWAESLGFSHAAFGEHHFAADGFLPSPLVAATAVAARTKTMRVATNIAILPFYDPVRLAEDGAVLDVISNGRFELGVGLGWAPEEFAGYGIDPKTKRTRADEALQIIRGLWRGETMSVHGTHFQIDGARITPRPVQDTPPIWVGGPSRFAVRRAAWLGDGYTGPAKKETWDLYRAELAAAGKDPDGARAIGTGHPWLVVSEDPERTLARYAPGLLYWYAHAERTGMWPVPETAEDLVRLRLIQILTPDEAIHTIAALTAEMPMETFTLRIAPPGVPARELTEHLELFATKVIPHFA</sequence>
<dbReference type="Proteomes" id="UP000638648">
    <property type="component" value="Unassembled WGS sequence"/>
</dbReference>
<dbReference type="InterPro" id="IPR011251">
    <property type="entry name" value="Luciferase-like_dom"/>
</dbReference>
<evidence type="ECO:0000313" key="5">
    <source>
        <dbReference type="Proteomes" id="UP000638648"/>
    </source>
</evidence>
<dbReference type="GO" id="GO:0005829">
    <property type="term" value="C:cytosol"/>
    <property type="evidence" value="ECO:0007669"/>
    <property type="project" value="TreeGrafter"/>
</dbReference>
<keyword evidence="2 4" id="KW-0503">Monooxygenase</keyword>
<keyword evidence="1" id="KW-0560">Oxidoreductase</keyword>
<evidence type="ECO:0000256" key="1">
    <source>
        <dbReference type="ARBA" id="ARBA00023002"/>
    </source>
</evidence>
<reference evidence="4" key="1">
    <citation type="submission" date="2020-10" db="EMBL/GenBank/DDBJ databases">
        <title>Sequencing the genomes of 1000 actinobacteria strains.</title>
        <authorList>
            <person name="Klenk H.-P."/>
        </authorList>
    </citation>
    <scope>NUCLEOTIDE SEQUENCE</scope>
    <source>
        <strain evidence="4">DSM 45354</strain>
    </source>
</reference>
<keyword evidence="5" id="KW-1185">Reference proteome</keyword>
<name>A0A927MPG4_9ACTN</name>
<evidence type="ECO:0000256" key="2">
    <source>
        <dbReference type="ARBA" id="ARBA00023033"/>
    </source>
</evidence>
<dbReference type="GO" id="GO:0016705">
    <property type="term" value="F:oxidoreductase activity, acting on paired donors, with incorporation or reduction of molecular oxygen"/>
    <property type="evidence" value="ECO:0007669"/>
    <property type="project" value="InterPro"/>
</dbReference>
<evidence type="ECO:0000259" key="3">
    <source>
        <dbReference type="Pfam" id="PF00296"/>
    </source>
</evidence>
<dbReference type="Gene3D" id="3.20.20.30">
    <property type="entry name" value="Luciferase-like domain"/>
    <property type="match status" value="1"/>
</dbReference>
<dbReference type="RefSeq" id="WP_192748981.1">
    <property type="nucleotide sequence ID" value="NZ_BAABJL010000169.1"/>
</dbReference>
<accession>A0A927MPG4</accession>
<dbReference type="PANTHER" id="PTHR30137">
    <property type="entry name" value="LUCIFERASE-LIKE MONOOXYGENASE"/>
    <property type="match status" value="1"/>
</dbReference>
<dbReference type="InterPro" id="IPR036661">
    <property type="entry name" value="Luciferase-like_sf"/>
</dbReference>
<feature type="domain" description="Luciferase-like" evidence="3">
    <location>
        <begin position="1"/>
        <end position="244"/>
    </location>
</feature>
<dbReference type="PANTHER" id="PTHR30137:SF8">
    <property type="entry name" value="BLR5498 PROTEIN"/>
    <property type="match status" value="1"/>
</dbReference>
<dbReference type="GO" id="GO:0004497">
    <property type="term" value="F:monooxygenase activity"/>
    <property type="evidence" value="ECO:0007669"/>
    <property type="project" value="UniProtKB-KW"/>
</dbReference>
<proteinExistence type="predicted"/>
<dbReference type="InterPro" id="IPR050766">
    <property type="entry name" value="Bact_Lucif_Oxidored"/>
</dbReference>
<dbReference type="EMBL" id="JADBEM010000001">
    <property type="protein sequence ID" value="MBE1604446.1"/>
    <property type="molecule type" value="Genomic_DNA"/>
</dbReference>
<evidence type="ECO:0000313" key="4">
    <source>
        <dbReference type="EMBL" id="MBE1604446.1"/>
    </source>
</evidence>
<gene>
    <name evidence="4" type="ORF">HEB94_001294</name>
</gene>
<organism evidence="4 5">
    <name type="scientific">Actinopolymorpha pittospori</name>
    <dbReference type="NCBI Taxonomy" id="648752"/>
    <lineage>
        <taxon>Bacteria</taxon>
        <taxon>Bacillati</taxon>
        <taxon>Actinomycetota</taxon>
        <taxon>Actinomycetes</taxon>
        <taxon>Propionibacteriales</taxon>
        <taxon>Actinopolymorphaceae</taxon>
        <taxon>Actinopolymorpha</taxon>
    </lineage>
</organism>
<dbReference type="SUPFAM" id="SSF51679">
    <property type="entry name" value="Bacterial luciferase-like"/>
    <property type="match status" value="1"/>
</dbReference>
<protein>
    <submittedName>
        <fullName evidence="4">Alkanesulfonate monooxygenase SsuD/methylene tetrahydromethanopterin reductase-like flavin-dependent oxidoreductase (Luciferase family)</fullName>
    </submittedName>
</protein>